<protein>
    <submittedName>
        <fullName evidence="2">Uncharacterized protein</fullName>
    </submittedName>
</protein>
<name>A0ABW2WLI5_9ACTN</name>
<comment type="caution">
    <text evidence="2">The sequence shown here is derived from an EMBL/GenBank/DDBJ whole genome shotgun (WGS) entry which is preliminary data.</text>
</comment>
<evidence type="ECO:0000256" key="1">
    <source>
        <dbReference type="SAM" id="MobiDB-lite"/>
    </source>
</evidence>
<feature type="region of interest" description="Disordered" evidence="1">
    <location>
        <begin position="88"/>
        <end position="111"/>
    </location>
</feature>
<accession>A0ABW2WLI5</accession>
<gene>
    <name evidence="2" type="ORF">ACFQ2K_04885</name>
</gene>
<dbReference type="EMBL" id="JBHTGL010000005">
    <property type="protein sequence ID" value="MFD0622255.1"/>
    <property type="molecule type" value="Genomic_DNA"/>
</dbReference>
<dbReference type="Proteomes" id="UP001596915">
    <property type="component" value="Unassembled WGS sequence"/>
</dbReference>
<reference evidence="3" key="1">
    <citation type="journal article" date="2019" name="Int. J. Syst. Evol. Microbiol.">
        <title>The Global Catalogue of Microorganisms (GCM) 10K type strain sequencing project: providing services to taxonomists for standard genome sequencing and annotation.</title>
        <authorList>
            <consortium name="The Broad Institute Genomics Platform"/>
            <consortium name="The Broad Institute Genome Sequencing Center for Infectious Disease"/>
            <person name="Wu L."/>
            <person name="Ma J."/>
        </authorList>
    </citation>
    <scope>NUCLEOTIDE SEQUENCE [LARGE SCALE GENOMIC DNA]</scope>
    <source>
        <strain evidence="3">JCM 12607</strain>
    </source>
</reference>
<evidence type="ECO:0000313" key="3">
    <source>
        <dbReference type="Proteomes" id="UP001596915"/>
    </source>
</evidence>
<keyword evidence="3" id="KW-1185">Reference proteome</keyword>
<evidence type="ECO:0000313" key="2">
    <source>
        <dbReference type="EMBL" id="MFD0622255.1"/>
    </source>
</evidence>
<sequence length="111" mass="12244">MAAFDLDYDATGACAFACLLYILGRRDSALYWWRFAAGAENALAAHVLALYHAANGTGPEARVWCAHSRLLGFTADQHLPHPLRLARAAPQAATSQAPRQRRAMRPWPHSF</sequence>
<organism evidence="2 3">
    <name type="scientific">Streptomyces sanglieri</name>
    <dbReference type="NCBI Taxonomy" id="193460"/>
    <lineage>
        <taxon>Bacteria</taxon>
        <taxon>Bacillati</taxon>
        <taxon>Actinomycetota</taxon>
        <taxon>Actinomycetes</taxon>
        <taxon>Kitasatosporales</taxon>
        <taxon>Streptomycetaceae</taxon>
        <taxon>Streptomyces</taxon>
    </lineage>
</organism>
<proteinExistence type="predicted"/>
<feature type="compositionally biased region" description="Low complexity" evidence="1">
    <location>
        <begin position="88"/>
        <end position="98"/>
    </location>
</feature>